<sequence>MYLMFNGEQLDEEDIVSDFDIKAGSKLELVDPTVKYRKFTGFFGLKFVDVSNDKNLNRKEWSKTAPRWRRARHGLCLEGECKNSKCEASGRTVIMPIGYKKFDMSSDPSETTTKCPVCKKYVPPVTCGFNNCWWRYDGVKDCQNAPPESCSSGWKRADDAYYHFKDEQNEIIDWRKLIFEAIREHPSEAASEESVGLEASTGQPEESARFASRQPQTTSKLPQMSAAAIAAIPPKHSFQPKEAGVDGFAQPDKFWCPWKSNLCKNNLTIKGQGTVSIMQQTSIPFKLRLSNKEDPHDRDAYSIMLSINENKVVLSTSTGQTYESTDQLHILQRDDGNWHRYWISFFETDGNIKYGVGEIRPLFAVFSINVSENERKLMKEVYYLHIELNNNDRMLTELDEFKEKFRFYIGKDPVVYDPPLFVVPYNQYYTVHATEHIAIPPSKLEKTCRDLYDSVINFELNTKDFSDLTRVIDESIKNKKGWCHKKLTEKANHFGKPNFKASYLRITLGNREGSAPGHTYVVEVWPAGHFSPIHNHSNAYAIIRVLYGGILLKLYPALRLNVIQYKPIEQFCREGQVTWILPNLNQTHQLKHVDPNGTCCITIQCYAYGTEDQQHYEYFDYLTSDEQSIGHFDPKSDIDFKDFVEVMRQEKNNIFH</sequence>
<dbReference type="InterPro" id="IPR014710">
    <property type="entry name" value="RmlC-like_jellyroll"/>
</dbReference>
<dbReference type="SUPFAM" id="SSF51182">
    <property type="entry name" value="RmlC-like cupins"/>
    <property type="match status" value="1"/>
</dbReference>
<dbReference type="Proteomes" id="UP000663832">
    <property type="component" value="Unassembled WGS sequence"/>
</dbReference>
<evidence type="ECO:0000313" key="3">
    <source>
        <dbReference type="EMBL" id="CAF1395838.1"/>
    </source>
</evidence>
<dbReference type="EMBL" id="CAJNOM010000293">
    <property type="protein sequence ID" value="CAF1327486.1"/>
    <property type="molecule type" value="Genomic_DNA"/>
</dbReference>
<organism evidence="2 4">
    <name type="scientific">Adineta steineri</name>
    <dbReference type="NCBI Taxonomy" id="433720"/>
    <lineage>
        <taxon>Eukaryota</taxon>
        <taxon>Metazoa</taxon>
        <taxon>Spiralia</taxon>
        <taxon>Gnathifera</taxon>
        <taxon>Rotifera</taxon>
        <taxon>Eurotatoria</taxon>
        <taxon>Bdelloidea</taxon>
        <taxon>Adinetida</taxon>
        <taxon>Adinetidae</taxon>
        <taxon>Adineta</taxon>
    </lineage>
</organism>
<evidence type="ECO:0000256" key="1">
    <source>
        <dbReference type="SAM" id="MobiDB-lite"/>
    </source>
</evidence>
<gene>
    <name evidence="3" type="ORF">BJG266_LOCUS37374</name>
    <name evidence="2" type="ORF">QVE165_LOCUS32695</name>
</gene>
<dbReference type="OrthoDB" id="5946895at2759"/>
<keyword evidence="4" id="KW-1185">Reference proteome</keyword>
<proteinExistence type="predicted"/>
<evidence type="ECO:0000313" key="4">
    <source>
        <dbReference type="Proteomes" id="UP000663832"/>
    </source>
</evidence>
<dbReference type="Gene3D" id="2.60.120.10">
    <property type="entry name" value="Jelly Rolls"/>
    <property type="match status" value="1"/>
</dbReference>
<name>A0A815FRI0_9BILA</name>
<feature type="region of interest" description="Disordered" evidence="1">
    <location>
        <begin position="189"/>
        <end position="219"/>
    </location>
</feature>
<dbReference type="AlphaFoldDB" id="A0A815FRI0"/>
<reference evidence="2" key="1">
    <citation type="submission" date="2021-02" db="EMBL/GenBank/DDBJ databases">
        <authorList>
            <person name="Nowell W R."/>
        </authorList>
    </citation>
    <scope>NUCLEOTIDE SEQUENCE</scope>
</reference>
<dbReference type="Proteomes" id="UP000663877">
    <property type="component" value="Unassembled WGS sequence"/>
</dbReference>
<evidence type="ECO:0008006" key="5">
    <source>
        <dbReference type="Google" id="ProtNLM"/>
    </source>
</evidence>
<accession>A0A815FRI0</accession>
<protein>
    <recommendedName>
        <fullName evidence="5">Cysteine dioxygenase</fullName>
    </recommendedName>
</protein>
<dbReference type="InterPro" id="IPR011051">
    <property type="entry name" value="RmlC_Cupin_sf"/>
</dbReference>
<comment type="caution">
    <text evidence="2">The sequence shown here is derived from an EMBL/GenBank/DDBJ whole genome shotgun (WGS) entry which is preliminary data.</text>
</comment>
<evidence type="ECO:0000313" key="2">
    <source>
        <dbReference type="EMBL" id="CAF1327486.1"/>
    </source>
</evidence>
<dbReference type="EMBL" id="CAJNOI010001229">
    <property type="protein sequence ID" value="CAF1395838.1"/>
    <property type="molecule type" value="Genomic_DNA"/>
</dbReference>